<sequence length="264" mass="27907">MTRRHLTFACEGQALVGTLDDAPAATGLLIVSGGNEIRCGAWNGQALLATRLAARGFPVFRFDRRGIGDSEGSNLGFRHSAEDIRAAIEAFRAEAPQLTRVVAWGNCDAASALMLGSGLGCDGLVLSNPWTIEGDEADGAAAALPAGALRSHYLRRLRDPAALLRLLGGKVSLKGLMRSLRDMSRRAEPTSLAREITSGLAGFSGPALLLIAERDRTGQAFLGDWDRTDPRLSICAGASHSFVEQAAQEWLEDRIAGLLSSPAG</sequence>
<organism evidence="2 3">
    <name type="scientific">Novosphingobium flavum</name>
    <dbReference type="NCBI Taxonomy" id="1778672"/>
    <lineage>
        <taxon>Bacteria</taxon>
        <taxon>Pseudomonadati</taxon>
        <taxon>Pseudomonadota</taxon>
        <taxon>Alphaproteobacteria</taxon>
        <taxon>Sphingomonadales</taxon>
        <taxon>Sphingomonadaceae</taxon>
        <taxon>Novosphingobium</taxon>
    </lineage>
</organism>
<dbReference type="InterPro" id="IPR000073">
    <property type="entry name" value="AB_hydrolase_1"/>
</dbReference>
<dbReference type="NCBIfam" id="TIGR03100">
    <property type="entry name" value="hydr1_PEP"/>
    <property type="match status" value="1"/>
</dbReference>
<protein>
    <submittedName>
        <fullName evidence="2">Hydrolase 1, exosortase A system-associated</fullName>
    </submittedName>
</protein>
<dbReference type="InterPro" id="IPR017531">
    <property type="entry name" value="Hydrolase-1_PEP"/>
</dbReference>
<name>A0A7X1FU13_9SPHN</name>
<evidence type="ECO:0000259" key="1">
    <source>
        <dbReference type="Pfam" id="PF12697"/>
    </source>
</evidence>
<reference evidence="2 3" key="1">
    <citation type="submission" date="2020-08" db="EMBL/GenBank/DDBJ databases">
        <title>The genome sequence of type strain Novosphingobium flavum NBRC 111647.</title>
        <authorList>
            <person name="Liu Y."/>
        </authorList>
    </citation>
    <scope>NUCLEOTIDE SEQUENCE [LARGE SCALE GENOMIC DNA]</scope>
    <source>
        <strain evidence="2 3">NBRC 111647</strain>
    </source>
</reference>
<dbReference type="AlphaFoldDB" id="A0A7X1FU13"/>
<dbReference type="GO" id="GO:0016787">
    <property type="term" value="F:hydrolase activity"/>
    <property type="evidence" value="ECO:0007669"/>
    <property type="project" value="UniProtKB-KW"/>
</dbReference>
<accession>A0A7X1FU13</accession>
<evidence type="ECO:0000313" key="3">
    <source>
        <dbReference type="Proteomes" id="UP000566813"/>
    </source>
</evidence>
<gene>
    <name evidence="2" type="ORF">H7F51_12480</name>
</gene>
<proteinExistence type="predicted"/>
<dbReference type="EMBL" id="JACLAW010000009">
    <property type="protein sequence ID" value="MBC2666337.1"/>
    <property type="molecule type" value="Genomic_DNA"/>
</dbReference>
<comment type="caution">
    <text evidence="2">The sequence shown here is derived from an EMBL/GenBank/DDBJ whole genome shotgun (WGS) entry which is preliminary data.</text>
</comment>
<dbReference type="Pfam" id="PF12697">
    <property type="entry name" value="Abhydrolase_6"/>
    <property type="match status" value="1"/>
</dbReference>
<keyword evidence="3" id="KW-1185">Reference proteome</keyword>
<dbReference type="RefSeq" id="WP_185664641.1">
    <property type="nucleotide sequence ID" value="NZ_JACLAW010000009.1"/>
</dbReference>
<dbReference type="SUPFAM" id="SSF53474">
    <property type="entry name" value="alpha/beta-Hydrolases"/>
    <property type="match status" value="1"/>
</dbReference>
<dbReference type="Proteomes" id="UP000566813">
    <property type="component" value="Unassembled WGS sequence"/>
</dbReference>
<keyword evidence="2" id="KW-0378">Hydrolase</keyword>
<evidence type="ECO:0000313" key="2">
    <source>
        <dbReference type="EMBL" id="MBC2666337.1"/>
    </source>
</evidence>
<dbReference type="Gene3D" id="3.40.50.1820">
    <property type="entry name" value="alpha/beta hydrolase"/>
    <property type="match status" value="1"/>
</dbReference>
<dbReference type="InterPro" id="IPR029058">
    <property type="entry name" value="AB_hydrolase_fold"/>
</dbReference>
<feature type="domain" description="AB hydrolase-1" evidence="1">
    <location>
        <begin position="40"/>
        <end position="249"/>
    </location>
</feature>